<dbReference type="RefSeq" id="WP_136928278.1">
    <property type="nucleotide sequence ID" value="NZ_SSMQ01000006.1"/>
</dbReference>
<dbReference type="OrthoDB" id="9810361at2"/>
<sequence length="260" mass="27693">MTDERRSLPLARPSRYSTEVFVGIAEGESQALAPLVAEGPARAIEAARIASERAEVLTAAAHAHEPPDAPIACRRGCSTCCQAKVLVVAPEVLRLVAHLRATCSPEDLAALLGRVQEADARTRGLSRAARAEAHVPCPLLDADGGCGVHVVRPLVCRSWSSYDAGACERYWEAPAGKQTPPQWAIGYELAQAVLAGLGKACFDVGRDGTPLELIAALRISLERPTAGERWHKRLPVFSAARDAEWIEANVRPGSSGKTVP</sequence>
<dbReference type="AlphaFoldDB" id="A0A4U1JIF7"/>
<proteinExistence type="predicted"/>
<keyword evidence="2" id="KW-1185">Reference proteome</keyword>
<dbReference type="Proteomes" id="UP000309215">
    <property type="component" value="Unassembled WGS sequence"/>
</dbReference>
<organism evidence="1 2">
    <name type="scientific">Polyangium fumosum</name>
    <dbReference type="NCBI Taxonomy" id="889272"/>
    <lineage>
        <taxon>Bacteria</taxon>
        <taxon>Pseudomonadati</taxon>
        <taxon>Myxococcota</taxon>
        <taxon>Polyangia</taxon>
        <taxon>Polyangiales</taxon>
        <taxon>Polyangiaceae</taxon>
        <taxon>Polyangium</taxon>
    </lineage>
</organism>
<comment type="caution">
    <text evidence="1">The sequence shown here is derived from an EMBL/GenBank/DDBJ whole genome shotgun (WGS) entry which is preliminary data.</text>
</comment>
<dbReference type="InterPro" id="IPR005358">
    <property type="entry name" value="Puta_zinc/iron-chelating_dom"/>
</dbReference>
<reference evidence="1 2" key="1">
    <citation type="submission" date="2019-04" db="EMBL/GenBank/DDBJ databases">
        <authorList>
            <person name="Li Y."/>
            <person name="Wang J."/>
        </authorList>
    </citation>
    <scope>NUCLEOTIDE SEQUENCE [LARGE SCALE GENOMIC DNA]</scope>
    <source>
        <strain evidence="1 2">DSM 14668</strain>
    </source>
</reference>
<dbReference type="EMBL" id="SSMQ01000006">
    <property type="protein sequence ID" value="TKD10314.1"/>
    <property type="molecule type" value="Genomic_DNA"/>
</dbReference>
<name>A0A4U1JIF7_9BACT</name>
<dbReference type="Pfam" id="PF03692">
    <property type="entry name" value="CxxCxxCC"/>
    <property type="match status" value="1"/>
</dbReference>
<accession>A0A4U1JIF7</accession>
<gene>
    <name evidence="1" type="ORF">E8A74_07630</name>
</gene>
<evidence type="ECO:0000313" key="1">
    <source>
        <dbReference type="EMBL" id="TKD10314.1"/>
    </source>
</evidence>
<evidence type="ECO:0000313" key="2">
    <source>
        <dbReference type="Proteomes" id="UP000309215"/>
    </source>
</evidence>
<protein>
    <submittedName>
        <fullName evidence="1">YkgJ family cysteine cluster protein</fullName>
    </submittedName>
</protein>